<dbReference type="InterPro" id="IPR057538">
    <property type="entry name" value="RXYLT1_C"/>
</dbReference>
<name>A0A6J7X9M2_9CAUD</name>
<dbReference type="InterPro" id="IPR055286">
    <property type="entry name" value="RXYLT1-like"/>
</dbReference>
<dbReference type="EMBL" id="LR798360">
    <property type="protein sequence ID" value="CAB5226438.1"/>
    <property type="molecule type" value="Genomic_DNA"/>
</dbReference>
<protein>
    <recommendedName>
        <fullName evidence="1">RXYLT1 C-terminal domain-containing protein</fullName>
    </recommendedName>
</protein>
<sequence length="293" mass="34300">MALTMELSQFISGERFQALADISFIPLGSGNGESECGFVQEQQHNNGYNTFYYDNNTTTLPDLTNIKTIFVNTWTLDKFFNTIFPLLPGKYTFISHNSDLGFDGKHTQFLDSEKVIKWFSQNTYTEHNKLISLPIGLGNQQYPHGNLKLIKSIIERKLNKELLVFKNFDCNTNYSEREYINKVTAMNNIPMGPHLSQEEYFTRLAQSAFVVSPPGNGVDCHRIWESLYFKTIPIVKRHPCLKQYEDLPILFIDNWESITEEFLEKKYHHLRFDDIQQLNLDYWRDLIYHPVTK</sequence>
<feature type="domain" description="RXYLT1 C-terminal" evidence="1">
    <location>
        <begin position="190"/>
        <end position="266"/>
    </location>
</feature>
<gene>
    <name evidence="2" type="ORF">UFOVP760_213</name>
</gene>
<reference evidence="2" key="1">
    <citation type="submission" date="2020-05" db="EMBL/GenBank/DDBJ databases">
        <authorList>
            <person name="Chiriac C."/>
            <person name="Salcher M."/>
            <person name="Ghai R."/>
            <person name="Kavagutti S V."/>
        </authorList>
    </citation>
    <scope>NUCLEOTIDE SEQUENCE</scope>
</reference>
<dbReference type="Pfam" id="PF24785">
    <property type="entry name" value="RXYLT1_C"/>
    <property type="match status" value="1"/>
</dbReference>
<evidence type="ECO:0000313" key="2">
    <source>
        <dbReference type="EMBL" id="CAB5226438.1"/>
    </source>
</evidence>
<accession>A0A6J7X9M2</accession>
<dbReference type="PANTHER" id="PTHR15576">
    <property type="entry name" value="RIBITOL-5-PHOSPHATE XYLOSYLTRANSFERASE 1"/>
    <property type="match status" value="1"/>
</dbReference>
<evidence type="ECO:0000259" key="1">
    <source>
        <dbReference type="Pfam" id="PF24785"/>
    </source>
</evidence>
<proteinExistence type="predicted"/>
<organism evidence="2">
    <name type="scientific">uncultured Caudovirales phage</name>
    <dbReference type="NCBI Taxonomy" id="2100421"/>
    <lineage>
        <taxon>Viruses</taxon>
        <taxon>Duplodnaviria</taxon>
        <taxon>Heunggongvirae</taxon>
        <taxon>Uroviricota</taxon>
        <taxon>Caudoviricetes</taxon>
        <taxon>Peduoviridae</taxon>
        <taxon>Maltschvirus</taxon>
        <taxon>Maltschvirus maltsch</taxon>
    </lineage>
</organism>
<dbReference type="GO" id="GO:0035269">
    <property type="term" value="P:protein O-linked glycosylation via mannose"/>
    <property type="evidence" value="ECO:0007669"/>
    <property type="project" value="InterPro"/>
</dbReference>
<dbReference type="PANTHER" id="PTHR15576:SF1">
    <property type="entry name" value="RIBITOL-5-PHOSPHATE XYLOSYLTRANSFERASE 1"/>
    <property type="match status" value="1"/>
</dbReference>
<dbReference type="GO" id="GO:0120053">
    <property type="term" value="F:ribitol beta-1,4-xylosyltransferase activity"/>
    <property type="evidence" value="ECO:0007669"/>
    <property type="project" value="InterPro"/>
</dbReference>